<accession>A0ABV8XT11</accession>
<evidence type="ECO:0000259" key="1">
    <source>
        <dbReference type="SMART" id="SM00382"/>
    </source>
</evidence>
<name>A0ABV8XT11_9DEIO</name>
<sequence>MGRHRPGRVVGVALKVIDLGAQLRRIEFLVPELIPSGYITFLGAREGVGKTTIATALAWQMTRPEGRGEFLGRPVPRGPVIYLNTDAADGESRPVRYWLEQHRNSHPDGEMGGVTVLETTGAGLTPEELGELLGMARDMGARLVIVDSFMGTFPTLDGNKLDQAMRPMLALRDFAAQTGAAVIVTDHLPKKGANEKEGDRGIMGSTGKSAQARAVHLLTRVPPKEVEGRDVLRWEVRKNSFHRSGYALGIEVERLQDEEGRAYGVNLFPCDLPEEPEGQDTRSDRARAAVIALLSEHEGQTVTHAQLEAAAVQGGNVKERSARQAVREALGALGGLVREVRLGGRGAPRAYTYRPEPVRSEEALLIVEEIPPLPLNTHPVREEVLTWD</sequence>
<comment type="caution">
    <text evidence="2">The sequence shown here is derived from an EMBL/GenBank/DDBJ whole genome shotgun (WGS) entry which is preliminary data.</text>
</comment>
<dbReference type="SUPFAM" id="SSF52540">
    <property type="entry name" value="P-loop containing nucleoside triphosphate hydrolases"/>
    <property type="match status" value="1"/>
</dbReference>
<dbReference type="InterPro" id="IPR003593">
    <property type="entry name" value="AAA+_ATPase"/>
</dbReference>
<keyword evidence="3" id="KW-1185">Reference proteome</keyword>
<dbReference type="Gene3D" id="3.40.50.300">
    <property type="entry name" value="P-loop containing nucleotide triphosphate hydrolases"/>
    <property type="match status" value="1"/>
</dbReference>
<proteinExistence type="predicted"/>
<dbReference type="EMBL" id="JBHSEH010000015">
    <property type="protein sequence ID" value="MFC4426973.1"/>
    <property type="molecule type" value="Genomic_DNA"/>
</dbReference>
<evidence type="ECO:0000313" key="3">
    <source>
        <dbReference type="Proteomes" id="UP001595998"/>
    </source>
</evidence>
<protein>
    <submittedName>
        <fullName evidence="2">AAA family ATPase</fullName>
    </submittedName>
</protein>
<organism evidence="2 3">
    <name type="scientific">Deinococcus navajonensis</name>
    <dbReference type="NCBI Taxonomy" id="309884"/>
    <lineage>
        <taxon>Bacteria</taxon>
        <taxon>Thermotogati</taxon>
        <taxon>Deinococcota</taxon>
        <taxon>Deinococci</taxon>
        <taxon>Deinococcales</taxon>
        <taxon>Deinococcaceae</taxon>
        <taxon>Deinococcus</taxon>
    </lineage>
</organism>
<reference evidence="3" key="1">
    <citation type="journal article" date="2019" name="Int. J. Syst. Evol. Microbiol.">
        <title>The Global Catalogue of Microorganisms (GCM) 10K type strain sequencing project: providing services to taxonomists for standard genome sequencing and annotation.</title>
        <authorList>
            <consortium name="The Broad Institute Genomics Platform"/>
            <consortium name="The Broad Institute Genome Sequencing Center for Infectious Disease"/>
            <person name="Wu L."/>
            <person name="Ma J."/>
        </authorList>
    </citation>
    <scope>NUCLEOTIDE SEQUENCE [LARGE SCALE GENOMIC DNA]</scope>
    <source>
        <strain evidence="3">CCUG 56029</strain>
    </source>
</reference>
<dbReference type="Proteomes" id="UP001595998">
    <property type="component" value="Unassembled WGS sequence"/>
</dbReference>
<feature type="domain" description="AAA+ ATPase" evidence="1">
    <location>
        <begin position="36"/>
        <end position="220"/>
    </location>
</feature>
<dbReference type="InterPro" id="IPR027417">
    <property type="entry name" value="P-loop_NTPase"/>
</dbReference>
<dbReference type="RefSeq" id="WP_380040001.1">
    <property type="nucleotide sequence ID" value="NZ_JBHSEH010000015.1"/>
</dbReference>
<dbReference type="Pfam" id="PF13481">
    <property type="entry name" value="AAA_25"/>
    <property type="match status" value="1"/>
</dbReference>
<dbReference type="SMART" id="SM00382">
    <property type="entry name" value="AAA"/>
    <property type="match status" value="1"/>
</dbReference>
<gene>
    <name evidence="2" type="ORF">ACFOZ9_12205</name>
</gene>
<evidence type="ECO:0000313" key="2">
    <source>
        <dbReference type="EMBL" id="MFC4426973.1"/>
    </source>
</evidence>